<sequence length="694" mass="79723">MQLSASRLAQWLVQGDYYSIALDGNSLVLDSQTSSDVISFDDWDGSIEIHRGVLWGAFELTSSNQQYCWTVHGLPWHECKSFAAFLVRSYQDWAQSRVDKLDSILPEMLQRIALFSNKSGYLRHSEHHELHQFLNDGLADTELTTELAATFRPCSFEKISPWLGEHQAWVDEHNKQWLIQQSQKWGSWFDSFETSPLNESQRLAALVNQDYNLVLAGAGTGKTSVLIARAGYLIASQGAKPEDILMLSFGRKAAEEMTNRLKEKVSDSVKVATFHSLGSQIIHDVEHDKPNVASITLDTRARSAWLARMLIEQWNNSTSANKWQRHLTQWRVPGFSKENSMEQQAENEQLQAWVWRHIELLGQSGMKQEALLEAIVNNNNNPAMRPRMKSELALLWPCYQAYLQHLKVKKQIDFNSMIEVATEYVKTGKFISPWRYVMVDEYQDISPQRLALIEALCHQNIEGHSTPTLFAVGDDWQAIYHFAGADVNLTTDFEGRFSHPCITELSTTYRFNNMIGEVANVFIQQNPCQIKKQLTSFTKQSKKAVTLLATDLLPQELIRLGKYYENKTTTVLILGRNNKQKPDKFDTWKHQWPQLNLEYMTCHSSKGREADYVFIVDVNKGIFPSPDRETGLAAIMQLRTETYNDAEERRLFYVALTRAKKHVWVCADPDKTSPFINELIKDKYPVNNKIKRTK</sequence>
<comment type="catalytic activity">
    <reaction evidence="9">
        <text>ATP + H2O = ADP + phosphate + H(+)</text>
        <dbReference type="Rhea" id="RHEA:13065"/>
        <dbReference type="ChEBI" id="CHEBI:15377"/>
        <dbReference type="ChEBI" id="CHEBI:15378"/>
        <dbReference type="ChEBI" id="CHEBI:30616"/>
        <dbReference type="ChEBI" id="CHEBI:43474"/>
        <dbReference type="ChEBI" id="CHEBI:456216"/>
        <dbReference type="EC" id="5.6.2.4"/>
    </reaction>
</comment>
<dbReference type="InterPro" id="IPR022161">
    <property type="entry name" value="Helicase_IV_N"/>
</dbReference>
<dbReference type="Pfam" id="PF00580">
    <property type="entry name" value="UvrD-helicase"/>
    <property type="match status" value="1"/>
</dbReference>
<protein>
    <recommendedName>
        <fullName evidence="8">DNA 3'-5' helicase</fullName>
        <ecNumber evidence="8">5.6.2.4</ecNumber>
    </recommendedName>
</protein>
<dbReference type="GO" id="GO:0005524">
    <property type="term" value="F:ATP binding"/>
    <property type="evidence" value="ECO:0007669"/>
    <property type="project" value="UniProtKB-UniRule"/>
</dbReference>
<dbReference type="EMBL" id="FUWP01000002">
    <property type="protein sequence ID" value="SJZ89845.1"/>
    <property type="molecule type" value="Genomic_DNA"/>
</dbReference>
<dbReference type="AlphaFoldDB" id="A0A1T4PE55"/>
<feature type="domain" description="UvrD-like helicase ATP-binding" evidence="11">
    <location>
        <begin position="195"/>
        <end position="512"/>
    </location>
</feature>
<gene>
    <name evidence="12" type="primary">helD_1</name>
    <name evidence="12" type="ORF">CZ814_00806</name>
</gene>
<organism evidence="12 13">
    <name type="scientific">Photobacterium toruni</name>
    <dbReference type="NCBI Taxonomy" id="1935446"/>
    <lineage>
        <taxon>Bacteria</taxon>
        <taxon>Pseudomonadati</taxon>
        <taxon>Pseudomonadota</taxon>
        <taxon>Gammaproteobacteria</taxon>
        <taxon>Vibrionales</taxon>
        <taxon>Vibrionaceae</taxon>
        <taxon>Photobacterium</taxon>
    </lineage>
</organism>
<dbReference type="InterPro" id="IPR000212">
    <property type="entry name" value="DNA_helicase_UvrD/REP"/>
</dbReference>
<evidence type="ECO:0000256" key="8">
    <source>
        <dbReference type="ARBA" id="ARBA00034808"/>
    </source>
</evidence>
<dbReference type="InterPro" id="IPR027417">
    <property type="entry name" value="P-loop_NTPase"/>
</dbReference>
<evidence type="ECO:0000313" key="12">
    <source>
        <dbReference type="EMBL" id="SJZ89845.1"/>
    </source>
</evidence>
<dbReference type="CDD" id="cd17932">
    <property type="entry name" value="DEXQc_UvrD"/>
    <property type="match status" value="1"/>
</dbReference>
<keyword evidence="3 10" id="KW-0378">Hydrolase</keyword>
<dbReference type="Pfam" id="PF12462">
    <property type="entry name" value="Helicase_IV_N"/>
    <property type="match status" value="1"/>
</dbReference>
<dbReference type="PANTHER" id="PTHR11070">
    <property type="entry name" value="UVRD / RECB / PCRA DNA HELICASE FAMILY MEMBER"/>
    <property type="match status" value="1"/>
</dbReference>
<evidence type="ECO:0000313" key="13">
    <source>
        <dbReference type="Proteomes" id="UP000191116"/>
    </source>
</evidence>
<dbReference type="InterPro" id="IPR013986">
    <property type="entry name" value="DExx_box_DNA_helicase_dom_sf"/>
</dbReference>
<dbReference type="InterPro" id="IPR014017">
    <property type="entry name" value="DNA_helicase_UvrD-like_C"/>
</dbReference>
<dbReference type="Proteomes" id="UP000191116">
    <property type="component" value="Unassembled WGS sequence"/>
</dbReference>
<dbReference type="SUPFAM" id="SSF52540">
    <property type="entry name" value="P-loop containing nucleoside triphosphate hydrolases"/>
    <property type="match status" value="1"/>
</dbReference>
<keyword evidence="2 10" id="KW-0547">Nucleotide-binding</keyword>
<evidence type="ECO:0000256" key="2">
    <source>
        <dbReference type="ARBA" id="ARBA00022741"/>
    </source>
</evidence>
<dbReference type="GO" id="GO:0005829">
    <property type="term" value="C:cytosol"/>
    <property type="evidence" value="ECO:0007669"/>
    <property type="project" value="TreeGrafter"/>
</dbReference>
<dbReference type="Gene3D" id="3.40.50.300">
    <property type="entry name" value="P-loop containing nucleotide triphosphate hydrolases"/>
    <property type="match status" value="2"/>
</dbReference>
<comment type="catalytic activity">
    <reaction evidence="7">
        <text>Couples ATP hydrolysis with the unwinding of duplex DNA by translocating in the 3'-5' direction.</text>
        <dbReference type="EC" id="5.6.2.4"/>
    </reaction>
</comment>
<dbReference type="GO" id="GO:0016887">
    <property type="term" value="F:ATP hydrolysis activity"/>
    <property type="evidence" value="ECO:0007669"/>
    <property type="project" value="RHEA"/>
</dbReference>
<dbReference type="EC" id="5.6.2.4" evidence="8"/>
<keyword evidence="6" id="KW-0413">Isomerase</keyword>
<proteinExistence type="inferred from homology"/>
<dbReference type="CDD" id="cd18807">
    <property type="entry name" value="SF1_C_UvrD"/>
    <property type="match status" value="1"/>
</dbReference>
<evidence type="ECO:0000256" key="4">
    <source>
        <dbReference type="ARBA" id="ARBA00022806"/>
    </source>
</evidence>
<comment type="similarity">
    <text evidence="1">Belongs to the helicase family. UvrD subfamily.</text>
</comment>
<evidence type="ECO:0000256" key="3">
    <source>
        <dbReference type="ARBA" id="ARBA00022801"/>
    </source>
</evidence>
<dbReference type="OrthoDB" id="5298826at2"/>
<dbReference type="RefSeq" id="WP_080173634.1">
    <property type="nucleotide sequence ID" value="NZ_AP024854.1"/>
</dbReference>
<keyword evidence="5 10" id="KW-0067">ATP-binding</keyword>
<name>A0A1T4PE55_9GAMM</name>
<dbReference type="Pfam" id="PF13361">
    <property type="entry name" value="UvrD_C"/>
    <property type="match status" value="1"/>
</dbReference>
<dbReference type="GO" id="GO:0003677">
    <property type="term" value="F:DNA binding"/>
    <property type="evidence" value="ECO:0007669"/>
    <property type="project" value="InterPro"/>
</dbReference>
<accession>A0A1T4PE55</accession>
<evidence type="ECO:0000256" key="10">
    <source>
        <dbReference type="PROSITE-ProRule" id="PRU00560"/>
    </source>
</evidence>
<dbReference type="GO" id="GO:0000725">
    <property type="term" value="P:recombinational repair"/>
    <property type="evidence" value="ECO:0007669"/>
    <property type="project" value="TreeGrafter"/>
</dbReference>
<dbReference type="NCBIfam" id="NF008276">
    <property type="entry name" value="PRK11054.1"/>
    <property type="match status" value="1"/>
</dbReference>
<reference evidence="12 13" key="1">
    <citation type="submission" date="2017-02" db="EMBL/GenBank/DDBJ databases">
        <authorList>
            <person name="Peterson S.W."/>
        </authorList>
    </citation>
    <scope>NUCLEOTIDE SEQUENCE [LARGE SCALE GENOMIC DNA]</scope>
    <source>
        <strain evidence="12 13">CECT 9189</strain>
    </source>
</reference>
<dbReference type="PANTHER" id="PTHR11070:SF63">
    <property type="entry name" value="DNA HELICASE IV"/>
    <property type="match status" value="1"/>
</dbReference>
<evidence type="ECO:0000256" key="7">
    <source>
        <dbReference type="ARBA" id="ARBA00034617"/>
    </source>
</evidence>
<dbReference type="PROSITE" id="PS51198">
    <property type="entry name" value="UVRD_HELICASE_ATP_BIND"/>
    <property type="match status" value="1"/>
</dbReference>
<feature type="binding site" evidence="10">
    <location>
        <begin position="216"/>
        <end position="223"/>
    </location>
    <ligand>
        <name>ATP</name>
        <dbReference type="ChEBI" id="CHEBI:30616"/>
    </ligand>
</feature>
<evidence type="ECO:0000256" key="1">
    <source>
        <dbReference type="ARBA" id="ARBA00009922"/>
    </source>
</evidence>
<evidence type="ECO:0000259" key="11">
    <source>
        <dbReference type="PROSITE" id="PS51198"/>
    </source>
</evidence>
<dbReference type="Gene3D" id="1.10.10.160">
    <property type="match status" value="1"/>
</dbReference>
<dbReference type="GO" id="GO:0043138">
    <property type="term" value="F:3'-5' DNA helicase activity"/>
    <property type="evidence" value="ECO:0007669"/>
    <property type="project" value="UniProtKB-EC"/>
</dbReference>
<evidence type="ECO:0000256" key="9">
    <source>
        <dbReference type="ARBA" id="ARBA00048988"/>
    </source>
</evidence>
<evidence type="ECO:0000256" key="6">
    <source>
        <dbReference type="ARBA" id="ARBA00023235"/>
    </source>
</evidence>
<keyword evidence="4 10" id="KW-0347">Helicase</keyword>
<dbReference type="FunFam" id="3.40.50.300:FF:000975">
    <property type="entry name" value="DNA helicase"/>
    <property type="match status" value="1"/>
</dbReference>
<dbReference type="InterPro" id="IPR014016">
    <property type="entry name" value="UvrD-like_ATP-bd"/>
</dbReference>
<evidence type="ECO:0000256" key="5">
    <source>
        <dbReference type="ARBA" id="ARBA00022840"/>
    </source>
</evidence>